<gene>
    <name evidence="2" type="ORF">ATL40_0364</name>
</gene>
<dbReference type="Pfam" id="PF07332">
    <property type="entry name" value="Phage_holin_3_6"/>
    <property type="match status" value="1"/>
</dbReference>
<dbReference type="RefSeq" id="WP_143556836.1">
    <property type="nucleotide sequence ID" value="NZ_PDJD01000001.1"/>
</dbReference>
<keyword evidence="1" id="KW-0812">Transmembrane</keyword>
<sequence length="131" mass="13542">MTSNSPLQPTLGELFATLTQQIQSLLRGEVALLKAQVKEKGQKMGLGIGLFVGAAVLAGVAGLVLVATAILALALVLPAWLAALIVAVVFLLIAAVLALVGKKQLDAANQVKPAIKDNIQQDITIVKEGLK</sequence>
<evidence type="ECO:0000313" key="3">
    <source>
        <dbReference type="Proteomes" id="UP000224915"/>
    </source>
</evidence>
<keyword evidence="3" id="KW-1185">Reference proteome</keyword>
<dbReference type="EMBL" id="PDJD01000001">
    <property type="protein sequence ID" value="PFG18820.1"/>
    <property type="molecule type" value="Genomic_DNA"/>
</dbReference>
<dbReference type="OrthoDB" id="5147636at2"/>
<evidence type="ECO:0000313" key="2">
    <source>
        <dbReference type="EMBL" id="PFG18820.1"/>
    </source>
</evidence>
<protein>
    <submittedName>
        <fullName evidence="2">Putative superfamily III holin-X</fullName>
    </submittedName>
</protein>
<dbReference type="Proteomes" id="UP000224915">
    <property type="component" value="Unassembled WGS sequence"/>
</dbReference>
<comment type="caution">
    <text evidence="2">The sequence shown here is derived from an EMBL/GenBank/DDBJ whole genome shotgun (WGS) entry which is preliminary data.</text>
</comment>
<name>A0A2A9CYX7_9MICO</name>
<keyword evidence="1" id="KW-1133">Transmembrane helix</keyword>
<feature type="transmembrane region" description="Helical" evidence="1">
    <location>
        <begin position="48"/>
        <end position="73"/>
    </location>
</feature>
<evidence type="ECO:0000256" key="1">
    <source>
        <dbReference type="SAM" id="Phobius"/>
    </source>
</evidence>
<accession>A0A2A9CYX7</accession>
<keyword evidence="1" id="KW-0472">Membrane</keyword>
<feature type="transmembrane region" description="Helical" evidence="1">
    <location>
        <begin position="79"/>
        <end position="100"/>
    </location>
</feature>
<reference evidence="2 3" key="1">
    <citation type="submission" date="2017-10" db="EMBL/GenBank/DDBJ databases">
        <title>Sequencing the genomes of 1000 actinobacteria strains.</title>
        <authorList>
            <person name="Klenk H.-P."/>
        </authorList>
    </citation>
    <scope>NUCLEOTIDE SEQUENCE [LARGE SCALE GENOMIC DNA]</scope>
    <source>
        <strain evidence="2 3">DSM 21801</strain>
    </source>
</reference>
<dbReference type="InterPro" id="IPR009937">
    <property type="entry name" value="Phage_holin_3_6"/>
</dbReference>
<dbReference type="AlphaFoldDB" id="A0A2A9CYX7"/>
<proteinExistence type="predicted"/>
<organism evidence="2 3">
    <name type="scientific">Serinibacter salmoneus</name>
    <dbReference type="NCBI Taxonomy" id="556530"/>
    <lineage>
        <taxon>Bacteria</taxon>
        <taxon>Bacillati</taxon>
        <taxon>Actinomycetota</taxon>
        <taxon>Actinomycetes</taxon>
        <taxon>Micrococcales</taxon>
        <taxon>Beutenbergiaceae</taxon>
        <taxon>Serinibacter</taxon>
    </lineage>
</organism>